<feature type="transmembrane region" description="Helical" evidence="2">
    <location>
        <begin position="101"/>
        <end position="122"/>
    </location>
</feature>
<accession>A0ABS4YDR7</accession>
<sequence length="258" mass="27623">MKPSTARAVPSEAPAWRALAAPFLFDVALPLTVYYVLRSQGTGQWQALMLSGTVPVGRVAVMLAARRHVTGFETFMIGMLAVRVITSLFTGDPRVLLVKDACLSVAAGAWILGSLLTARPFAFQMGQYWSAPAAQHGRDTAWHRSPALRGALTRLTVLWGCGQVLDSVVGVTIAMTCAVEVVPVLNRAKGLALLGLAAAVTVLYSRHCARRSGLSLFGAVPLRTRKPRVAPHAGDPHAPDPPHTRTPRTGHRRKDSPS</sequence>
<dbReference type="Proteomes" id="UP001519291">
    <property type="component" value="Unassembled WGS sequence"/>
</dbReference>
<dbReference type="EMBL" id="JAGIOH010000001">
    <property type="protein sequence ID" value="MBP2406944.1"/>
    <property type="molecule type" value="Genomic_DNA"/>
</dbReference>
<keyword evidence="2" id="KW-0812">Transmembrane</keyword>
<evidence type="ECO:0008006" key="5">
    <source>
        <dbReference type="Google" id="ProtNLM"/>
    </source>
</evidence>
<comment type="caution">
    <text evidence="3">The sequence shown here is derived from an EMBL/GenBank/DDBJ whole genome shotgun (WGS) entry which is preliminary data.</text>
</comment>
<proteinExistence type="predicted"/>
<keyword evidence="4" id="KW-1185">Reference proteome</keyword>
<organism evidence="3 4">
    <name type="scientific">Streptomyces syringium</name>
    <dbReference type="NCBI Taxonomy" id="76729"/>
    <lineage>
        <taxon>Bacteria</taxon>
        <taxon>Bacillati</taxon>
        <taxon>Actinomycetota</taxon>
        <taxon>Actinomycetes</taxon>
        <taxon>Kitasatosporales</taxon>
        <taxon>Streptomycetaceae</taxon>
        <taxon>Streptomyces</taxon>
    </lineage>
</organism>
<keyword evidence="2" id="KW-1133">Transmembrane helix</keyword>
<evidence type="ECO:0000313" key="3">
    <source>
        <dbReference type="EMBL" id="MBP2406944.1"/>
    </source>
</evidence>
<evidence type="ECO:0000313" key="4">
    <source>
        <dbReference type="Proteomes" id="UP001519291"/>
    </source>
</evidence>
<feature type="compositionally biased region" description="Basic residues" evidence="1">
    <location>
        <begin position="245"/>
        <end position="258"/>
    </location>
</feature>
<dbReference type="NCBIfam" id="NF041646">
    <property type="entry name" value="VC0807_fam"/>
    <property type="match status" value="1"/>
</dbReference>
<feature type="transmembrane region" description="Helical" evidence="2">
    <location>
        <begin position="71"/>
        <end position="89"/>
    </location>
</feature>
<feature type="transmembrane region" description="Helical" evidence="2">
    <location>
        <begin position="15"/>
        <end position="36"/>
    </location>
</feature>
<feature type="region of interest" description="Disordered" evidence="1">
    <location>
        <begin position="225"/>
        <end position="258"/>
    </location>
</feature>
<gene>
    <name evidence="3" type="ORF">JO379_006413</name>
</gene>
<keyword evidence="2" id="KW-0472">Membrane</keyword>
<reference evidence="3 4" key="1">
    <citation type="submission" date="2021-03" db="EMBL/GenBank/DDBJ databases">
        <title>Sequencing the genomes of 1000 actinobacteria strains.</title>
        <authorList>
            <person name="Klenk H.-P."/>
        </authorList>
    </citation>
    <scope>NUCLEOTIDE SEQUENCE [LARGE SCALE GENOMIC DNA]</scope>
    <source>
        <strain evidence="3 4">DSM 41480</strain>
    </source>
</reference>
<evidence type="ECO:0000256" key="1">
    <source>
        <dbReference type="SAM" id="MobiDB-lite"/>
    </source>
</evidence>
<feature type="compositionally biased region" description="Basic and acidic residues" evidence="1">
    <location>
        <begin position="234"/>
        <end position="243"/>
    </location>
</feature>
<dbReference type="RefSeq" id="WP_209518277.1">
    <property type="nucleotide sequence ID" value="NZ_JAGIOH010000001.1"/>
</dbReference>
<evidence type="ECO:0000256" key="2">
    <source>
        <dbReference type="SAM" id="Phobius"/>
    </source>
</evidence>
<protein>
    <recommendedName>
        <fullName evidence="5">Intracellular septation protein A</fullName>
    </recommendedName>
</protein>
<name>A0ABS4YDR7_9ACTN</name>
<dbReference type="GeneID" id="91573252"/>